<name>A0A9K3LS48_9STRA</name>
<organism evidence="5 6">
    <name type="scientific">Nitzschia inconspicua</name>
    <dbReference type="NCBI Taxonomy" id="303405"/>
    <lineage>
        <taxon>Eukaryota</taxon>
        <taxon>Sar</taxon>
        <taxon>Stramenopiles</taxon>
        <taxon>Ochrophyta</taxon>
        <taxon>Bacillariophyta</taxon>
        <taxon>Bacillariophyceae</taxon>
        <taxon>Bacillariophycidae</taxon>
        <taxon>Bacillariales</taxon>
        <taxon>Bacillariaceae</taxon>
        <taxon>Nitzschia</taxon>
    </lineage>
</organism>
<dbReference type="GO" id="GO:0016747">
    <property type="term" value="F:acyltransferase activity, transferring groups other than amino-acyl groups"/>
    <property type="evidence" value="ECO:0007669"/>
    <property type="project" value="InterPro"/>
</dbReference>
<protein>
    <submittedName>
        <fullName evidence="5">Acyl-CoA N-acyltransferase</fullName>
    </submittedName>
</protein>
<dbReference type="Proteomes" id="UP000693970">
    <property type="component" value="Unassembled WGS sequence"/>
</dbReference>
<feature type="domain" description="N-acetyltransferase" evidence="4">
    <location>
        <begin position="58"/>
        <end position="217"/>
    </location>
</feature>
<evidence type="ECO:0000256" key="1">
    <source>
        <dbReference type="ARBA" id="ARBA00022679"/>
    </source>
</evidence>
<dbReference type="EMBL" id="JAGRRH010000007">
    <property type="protein sequence ID" value="KAG7367519.1"/>
    <property type="molecule type" value="Genomic_DNA"/>
</dbReference>
<feature type="signal peptide" evidence="3">
    <location>
        <begin position="1"/>
        <end position="28"/>
    </location>
</feature>
<gene>
    <name evidence="5" type="ORF">IV203_030190</name>
</gene>
<proteinExistence type="predicted"/>
<accession>A0A9K3LS48</accession>
<keyword evidence="3" id="KW-0732">Signal</keyword>
<sequence length="218" mass="23765">MMTTSRILIQWAMWFVAFWMIHLPTSEAFSLGAPFQKAVATFRDAVNQVNTNAKEITVEVAQIPEDLPGIRDCRSTVDFAQQTNLLASQKSFLKATALTDPKLNAICVIARNAQGIIVGTTDCRVGKSEVVVNNVLVRPDQRGQGIGEKMMVGVEELIMPSASTTKLTLNVYTDNKPAVRLYEKCGFAITDPANAAVFGLSKLTGANLQVAMSKTIKR</sequence>
<feature type="chain" id="PRO_5039897241" evidence="3">
    <location>
        <begin position="29"/>
        <end position="218"/>
    </location>
</feature>
<evidence type="ECO:0000256" key="2">
    <source>
        <dbReference type="ARBA" id="ARBA00023315"/>
    </source>
</evidence>
<dbReference type="OrthoDB" id="10642642at2759"/>
<dbReference type="Pfam" id="PF00583">
    <property type="entry name" value="Acetyltransf_1"/>
    <property type="match status" value="1"/>
</dbReference>
<reference evidence="5" key="2">
    <citation type="submission" date="2021-04" db="EMBL/GenBank/DDBJ databases">
        <authorList>
            <person name="Podell S."/>
        </authorList>
    </citation>
    <scope>NUCLEOTIDE SEQUENCE</scope>
    <source>
        <strain evidence="5">Hildebrandi</strain>
    </source>
</reference>
<dbReference type="AlphaFoldDB" id="A0A9K3LS48"/>
<dbReference type="InterPro" id="IPR000182">
    <property type="entry name" value="GNAT_dom"/>
</dbReference>
<dbReference type="PANTHER" id="PTHR43800">
    <property type="entry name" value="PEPTIDYL-LYSINE N-ACETYLTRANSFERASE YJAB"/>
    <property type="match status" value="1"/>
</dbReference>
<evidence type="ECO:0000313" key="6">
    <source>
        <dbReference type="Proteomes" id="UP000693970"/>
    </source>
</evidence>
<evidence type="ECO:0000256" key="3">
    <source>
        <dbReference type="SAM" id="SignalP"/>
    </source>
</evidence>
<keyword evidence="2" id="KW-0012">Acyltransferase</keyword>
<dbReference type="PANTHER" id="PTHR43800:SF1">
    <property type="entry name" value="PEPTIDYL-LYSINE N-ACETYLTRANSFERASE YJAB"/>
    <property type="match status" value="1"/>
</dbReference>
<dbReference type="CDD" id="cd04301">
    <property type="entry name" value="NAT_SF"/>
    <property type="match status" value="1"/>
</dbReference>
<keyword evidence="1" id="KW-0808">Transferase</keyword>
<reference evidence="5" key="1">
    <citation type="journal article" date="2021" name="Sci. Rep.">
        <title>Diploid genomic architecture of Nitzschia inconspicua, an elite biomass production diatom.</title>
        <authorList>
            <person name="Oliver A."/>
            <person name="Podell S."/>
            <person name="Pinowska A."/>
            <person name="Traller J.C."/>
            <person name="Smith S.R."/>
            <person name="McClure R."/>
            <person name="Beliaev A."/>
            <person name="Bohutskyi P."/>
            <person name="Hill E.A."/>
            <person name="Rabines A."/>
            <person name="Zheng H."/>
            <person name="Allen L.Z."/>
            <person name="Kuo A."/>
            <person name="Grigoriev I.V."/>
            <person name="Allen A.E."/>
            <person name="Hazlebeck D."/>
            <person name="Allen E.E."/>
        </authorList>
    </citation>
    <scope>NUCLEOTIDE SEQUENCE</scope>
    <source>
        <strain evidence="5">Hildebrandi</strain>
    </source>
</reference>
<evidence type="ECO:0000313" key="5">
    <source>
        <dbReference type="EMBL" id="KAG7367519.1"/>
    </source>
</evidence>
<dbReference type="PROSITE" id="PS51186">
    <property type="entry name" value="GNAT"/>
    <property type="match status" value="1"/>
</dbReference>
<keyword evidence="6" id="KW-1185">Reference proteome</keyword>
<evidence type="ECO:0000259" key="4">
    <source>
        <dbReference type="PROSITE" id="PS51186"/>
    </source>
</evidence>
<comment type="caution">
    <text evidence="5">The sequence shown here is derived from an EMBL/GenBank/DDBJ whole genome shotgun (WGS) entry which is preliminary data.</text>
</comment>